<protein>
    <recommendedName>
        <fullName evidence="1">ABM domain-containing protein</fullName>
    </recommendedName>
</protein>
<dbReference type="Pfam" id="PF03992">
    <property type="entry name" value="ABM"/>
    <property type="match status" value="1"/>
</dbReference>
<sequence length="95" mass="11057">MTVKLVARLHVRDYDTFKSVFDEMRPVRQEHGAKNHRLHRALDDRNQVLTITEWDNADQARAFAHSLQLKEAQERAGTDAPSDFTVYEEVEAVTY</sequence>
<dbReference type="RefSeq" id="WP_173081734.1">
    <property type="nucleotide sequence ID" value="NZ_BAABJB010000020.1"/>
</dbReference>
<name>A0A6V8LPB3_9ACTN</name>
<evidence type="ECO:0000313" key="2">
    <source>
        <dbReference type="EMBL" id="GFJ94575.1"/>
    </source>
</evidence>
<dbReference type="SUPFAM" id="SSF54909">
    <property type="entry name" value="Dimeric alpha+beta barrel"/>
    <property type="match status" value="1"/>
</dbReference>
<dbReference type="EMBL" id="BLPG01000001">
    <property type="protein sequence ID" value="GFJ94575.1"/>
    <property type="molecule type" value="Genomic_DNA"/>
</dbReference>
<reference evidence="2 3" key="2">
    <citation type="submission" date="2020-03" db="EMBL/GenBank/DDBJ databases">
        <authorList>
            <person name="Ichikawa N."/>
            <person name="Kimura A."/>
            <person name="Kitahashi Y."/>
            <person name="Uohara A."/>
        </authorList>
    </citation>
    <scope>NUCLEOTIDE SEQUENCE [LARGE SCALE GENOMIC DNA]</scope>
    <source>
        <strain evidence="2 3">NBRC 108638</strain>
    </source>
</reference>
<comment type="caution">
    <text evidence="2">The sequence shown here is derived from an EMBL/GenBank/DDBJ whole genome shotgun (WGS) entry which is preliminary data.</text>
</comment>
<evidence type="ECO:0000313" key="3">
    <source>
        <dbReference type="Proteomes" id="UP000482960"/>
    </source>
</evidence>
<dbReference type="Proteomes" id="UP000482960">
    <property type="component" value="Unassembled WGS sequence"/>
</dbReference>
<evidence type="ECO:0000259" key="1">
    <source>
        <dbReference type="Pfam" id="PF03992"/>
    </source>
</evidence>
<dbReference type="Gene3D" id="3.30.70.100">
    <property type="match status" value="1"/>
</dbReference>
<proteinExistence type="predicted"/>
<reference evidence="2 3" key="1">
    <citation type="submission" date="2020-03" db="EMBL/GenBank/DDBJ databases">
        <title>Whole genome shotgun sequence of Phytohabitans rumicis NBRC 108638.</title>
        <authorList>
            <person name="Komaki H."/>
            <person name="Tamura T."/>
        </authorList>
    </citation>
    <scope>NUCLEOTIDE SEQUENCE [LARGE SCALE GENOMIC DNA]</scope>
    <source>
        <strain evidence="2 3">NBRC 108638</strain>
    </source>
</reference>
<gene>
    <name evidence="2" type="ORF">Prum_082170</name>
</gene>
<dbReference type="AlphaFoldDB" id="A0A6V8LPB3"/>
<dbReference type="InterPro" id="IPR011008">
    <property type="entry name" value="Dimeric_a/b-barrel"/>
</dbReference>
<organism evidence="2 3">
    <name type="scientific">Phytohabitans rumicis</name>
    <dbReference type="NCBI Taxonomy" id="1076125"/>
    <lineage>
        <taxon>Bacteria</taxon>
        <taxon>Bacillati</taxon>
        <taxon>Actinomycetota</taxon>
        <taxon>Actinomycetes</taxon>
        <taxon>Micromonosporales</taxon>
        <taxon>Micromonosporaceae</taxon>
    </lineage>
</organism>
<dbReference type="InterPro" id="IPR007138">
    <property type="entry name" value="ABM_dom"/>
</dbReference>
<keyword evidence="3" id="KW-1185">Reference proteome</keyword>
<feature type="domain" description="ABM" evidence="1">
    <location>
        <begin position="15"/>
        <end position="75"/>
    </location>
</feature>
<accession>A0A6V8LPB3</accession>